<evidence type="ECO:0000313" key="7">
    <source>
        <dbReference type="Proteomes" id="UP000283895"/>
    </source>
</evidence>
<sequence length="458" mass="50649">MADPDRKPFDVAIIGGGIAGVTLAIALQKGGIRCTIFEQAAGLGEISASISISRNAINAMENIDRSVLGALNLVSTHNKWSSKRGVWFDFMDGMSQQPAQELQPLFSMIDANVGQKTVHRAEFLEELFKLLPRDAVKFEKRLSHILDDTIGSGKMLMKFEDGSVAEADAIIGCDGVKSRTREIIVGEDHPAAKPSYTNKYAYRAHVPMERAVQALGEERATNASLWMGQNRHVLTFPMDQGAIMSLMAFVTNDREEWPSTTSLTLPTTKAEALDDFRKFGRNVKDILELADNNLDRWAVFDLGDHRLSSYYKGRICLVGDAAHATSPHHGAGAGCCIEDAAVLASLLADEQVKGVKGLAAAFAVYDTHRRERTQWLVQSSRRAGNLVEFLTADVGQDVGRIEKELNARLGQVWNFNIEDLIREAKKDLHRRLDVPGVHRLDSQEMPFFTNEQDGLETQ</sequence>
<name>A0A423VX42_9PEZI</name>
<keyword evidence="7" id="KW-1185">Reference proteome</keyword>
<organism evidence="6 7">
    <name type="scientific">Cytospora schulzeri</name>
    <dbReference type="NCBI Taxonomy" id="448051"/>
    <lineage>
        <taxon>Eukaryota</taxon>
        <taxon>Fungi</taxon>
        <taxon>Dikarya</taxon>
        <taxon>Ascomycota</taxon>
        <taxon>Pezizomycotina</taxon>
        <taxon>Sordariomycetes</taxon>
        <taxon>Sordariomycetidae</taxon>
        <taxon>Diaporthales</taxon>
        <taxon>Cytosporaceae</taxon>
        <taxon>Cytospora</taxon>
    </lineage>
</organism>
<dbReference type="AlphaFoldDB" id="A0A423VX42"/>
<dbReference type="PRINTS" id="PR00420">
    <property type="entry name" value="RNGMNOXGNASE"/>
</dbReference>
<dbReference type="FunFam" id="3.50.50.60:FF:000153">
    <property type="entry name" value="Salicylate hydroxylase, putative"/>
    <property type="match status" value="1"/>
</dbReference>
<dbReference type="InterPro" id="IPR036188">
    <property type="entry name" value="FAD/NAD-bd_sf"/>
</dbReference>
<proteinExistence type="inferred from homology"/>
<dbReference type="GO" id="GO:0016491">
    <property type="term" value="F:oxidoreductase activity"/>
    <property type="evidence" value="ECO:0007669"/>
    <property type="project" value="UniProtKB-KW"/>
</dbReference>
<dbReference type="PANTHER" id="PTHR46720">
    <property type="entry name" value="HYDROXYLASE, PUTATIVE (AFU_ORTHOLOGUE AFUA_3G01460)-RELATED"/>
    <property type="match status" value="1"/>
</dbReference>
<dbReference type="OrthoDB" id="417877at2759"/>
<dbReference type="Gene3D" id="3.50.50.60">
    <property type="entry name" value="FAD/NAD(P)-binding domain"/>
    <property type="match status" value="1"/>
</dbReference>
<keyword evidence="4" id="KW-0560">Oxidoreductase</keyword>
<evidence type="ECO:0000256" key="4">
    <source>
        <dbReference type="ARBA" id="ARBA00023002"/>
    </source>
</evidence>
<dbReference type="InterPro" id="IPR002938">
    <property type="entry name" value="FAD-bd"/>
</dbReference>
<evidence type="ECO:0000256" key="2">
    <source>
        <dbReference type="ARBA" id="ARBA00022630"/>
    </source>
</evidence>
<dbReference type="GO" id="GO:0044550">
    <property type="term" value="P:secondary metabolite biosynthetic process"/>
    <property type="evidence" value="ECO:0007669"/>
    <property type="project" value="UniProtKB-ARBA"/>
</dbReference>
<feature type="domain" description="FAD-binding" evidence="5">
    <location>
        <begin position="10"/>
        <end position="379"/>
    </location>
</feature>
<protein>
    <recommendedName>
        <fullName evidence="5">FAD-binding domain-containing protein</fullName>
    </recommendedName>
</protein>
<comment type="caution">
    <text evidence="6">The sequence shown here is derived from an EMBL/GenBank/DDBJ whole genome shotgun (WGS) entry which is preliminary data.</text>
</comment>
<dbReference type="GO" id="GO:0071949">
    <property type="term" value="F:FAD binding"/>
    <property type="evidence" value="ECO:0007669"/>
    <property type="project" value="InterPro"/>
</dbReference>
<dbReference type="PANTHER" id="PTHR46720:SF3">
    <property type="entry name" value="FAD-BINDING DOMAIN-CONTAINING PROTEIN-RELATED"/>
    <property type="match status" value="1"/>
</dbReference>
<dbReference type="InterPro" id="IPR051104">
    <property type="entry name" value="FAD_monoxygenase"/>
</dbReference>
<evidence type="ECO:0000259" key="5">
    <source>
        <dbReference type="Pfam" id="PF01494"/>
    </source>
</evidence>
<keyword evidence="2" id="KW-0285">Flavoprotein</keyword>
<comment type="similarity">
    <text evidence="1">Belongs to the paxM FAD-dependent monooxygenase family.</text>
</comment>
<evidence type="ECO:0000256" key="3">
    <source>
        <dbReference type="ARBA" id="ARBA00022827"/>
    </source>
</evidence>
<gene>
    <name evidence="6" type="ORF">VMCG_07552</name>
</gene>
<dbReference type="Proteomes" id="UP000283895">
    <property type="component" value="Unassembled WGS sequence"/>
</dbReference>
<dbReference type="SUPFAM" id="SSF54373">
    <property type="entry name" value="FAD-linked reductases, C-terminal domain"/>
    <property type="match status" value="1"/>
</dbReference>
<reference evidence="6 7" key="1">
    <citation type="submission" date="2015-09" db="EMBL/GenBank/DDBJ databases">
        <title>Host preference determinants of Valsa canker pathogens revealed by comparative genomics.</title>
        <authorList>
            <person name="Yin Z."/>
            <person name="Huang L."/>
        </authorList>
    </citation>
    <scope>NUCLEOTIDE SEQUENCE [LARGE SCALE GENOMIC DNA]</scope>
    <source>
        <strain evidence="6 7">03-1</strain>
    </source>
</reference>
<evidence type="ECO:0000313" key="6">
    <source>
        <dbReference type="EMBL" id="ROV95661.1"/>
    </source>
</evidence>
<dbReference type="EMBL" id="LKEA01000035">
    <property type="protein sequence ID" value="ROV95661.1"/>
    <property type="molecule type" value="Genomic_DNA"/>
</dbReference>
<keyword evidence="3" id="KW-0274">FAD</keyword>
<evidence type="ECO:0000256" key="1">
    <source>
        <dbReference type="ARBA" id="ARBA00007992"/>
    </source>
</evidence>
<dbReference type="Pfam" id="PF01494">
    <property type="entry name" value="FAD_binding_3"/>
    <property type="match status" value="1"/>
</dbReference>
<dbReference type="SUPFAM" id="SSF51905">
    <property type="entry name" value="FAD/NAD(P)-binding domain"/>
    <property type="match status" value="1"/>
</dbReference>
<accession>A0A423VX42</accession>
<dbReference type="STRING" id="356882.A0A423VX42"/>